<reference evidence="2" key="1">
    <citation type="submission" date="2023-10" db="EMBL/GenBank/DDBJ databases">
        <authorList>
            <person name="Chen Y."/>
            <person name="Shah S."/>
            <person name="Dougan E. K."/>
            <person name="Thang M."/>
            <person name="Chan C."/>
        </authorList>
    </citation>
    <scope>NUCLEOTIDE SEQUENCE [LARGE SCALE GENOMIC DNA]</scope>
</reference>
<feature type="non-terminal residue" evidence="2">
    <location>
        <position position="1"/>
    </location>
</feature>
<dbReference type="Proteomes" id="UP001189429">
    <property type="component" value="Unassembled WGS sequence"/>
</dbReference>
<keyword evidence="3" id="KW-1185">Reference proteome</keyword>
<comment type="caution">
    <text evidence="2">The sequence shown here is derived from an EMBL/GenBank/DDBJ whole genome shotgun (WGS) entry which is preliminary data.</text>
</comment>
<evidence type="ECO:0000313" key="2">
    <source>
        <dbReference type="EMBL" id="CAK0839683.1"/>
    </source>
</evidence>
<sequence>GDAAVGPTLVNLTHGLGNVLGWPRQGFRGPWAPQPGGPRAGGGPLDQQLPPRGRSPTAQGSFFVQAGSREAQCLHNGRPLQQQPRRLRDGDHLLIPTRPPQREGPSPDDAKPCVALAFRASAGAEALRKRPAQAEHGALAAPAVVCLTRKGAPRQLLGVDGGGSIDLAGHCGSEAPAARLVGLPGRRPVFQQLSPQGSFVNGTLMKEDPGAECTIYDRDVIFPCKSAHKFRGSLAYIFLGGSGRMPATPLGGWSSWARAALRAGAVRLREHREAIQWRGATAPSPEQGKLGHLGVTCARFALSVHSSSRPSPPLSLPANSLVT</sequence>
<feature type="region of interest" description="Disordered" evidence="1">
    <location>
        <begin position="26"/>
        <end position="59"/>
    </location>
</feature>
<evidence type="ECO:0000256" key="1">
    <source>
        <dbReference type="SAM" id="MobiDB-lite"/>
    </source>
</evidence>
<proteinExistence type="predicted"/>
<feature type="region of interest" description="Disordered" evidence="1">
    <location>
        <begin position="76"/>
        <end position="109"/>
    </location>
</feature>
<organism evidence="2 3">
    <name type="scientific">Prorocentrum cordatum</name>
    <dbReference type="NCBI Taxonomy" id="2364126"/>
    <lineage>
        <taxon>Eukaryota</taxon>
        <taxon>Sar</taxon>
        <taxon>Alveolata</taxon>
        <taxon>Dinophyceae</taxon>
        <taxon>Prorocentrales</taxon>
        <taxon>Prorocentraceae</taxon>
        <taxon>Prorocentrum</taxon>
    </lineage>
</organism>
<accession>A0ABN9T4F1</accession>
<evidence type="ECO:0000313" key="3">
    <source>
        <dbReference type="Proteomes" id="UP001189429"/>
    </source>
</evidence>
<dbReference type="EMBL" id="CAUYUJ010014314">
    <property type="protein sequence ID" value="CAK0839683.1"/>
    <property type="molecule type" value="Genomic_DNA"/>
</dbReference>
<gene>
    <name evidence="2" type="ORF">PCOR1329_LOCUS35305</name>
</gene>
<name>A0ABN9T4F1_9DINO</name>
<protein>
    <recommendedName>
        <fullName evidence="4">FHA domain-containing protein</fullName>
    </recommendedName>
</protein>
<evidence type="ECO:0008006" key="4">
    <source>
        <dbReference type="Google" id="ProtNLM"/>
    </source>
</evidence>